<protein>
    <submittedName>
        <fullName evidence="2">Uncharacterized protein</fullName>
    </submittedName>
</protein>
<evidence type="ECO:0000256" key="1">
    <source>
        <dbReference type="SAM" id="Phobius"/>
    </source>
</evidence>
<dbReference type="AlphaFoldDB" id="R0KP68"/>
<name>R0KP68_NOSB1</name>
<gene>
    <name evidence="2" type="ORF">NBO_427g0008</name>
</gene>
<keyword evidence="1" id="KW-0812">Transmembrane</keyword>
<feature type="transmembrane region" description="Helical" evidence="1">
    <location>
        <begin position="26"/>
        <end position="46"/>
    </location>
</feature>
<dbReference type="Proteomes" id="UP000016927">
    <property type="component" value="Unassembled WGS sequence"/>
</dbReference>
<sequence length="82" mass="9783">MLFRVGLSLFLMNSDSNFSIWRFERIVYFFTFCFQPSSIFFVSCSSSLSNKTFLFLLFIVDLLLVMPLIFFLKNIPESNYYK</sequence>
<keyword evidence="3" id="KW-1185">Reference proteome</keyword>
<evidence type="ECO:0000313" key="3">
    <source>
        <dbReference type="Proteomes" id="UP000016927"/>
    </source>
</evidence>
<accession>R0KP68</accession>
<dbReference type="VEuPathDB" id="MicrosporidiaDB:NBO_427g0008"/>
<reference evidence="2 3" key="1">
    <citation type="journal article" date="2013" name="BMC Genomics">
        <title>Comparative genomics of parasitic silkworm microsporidia reveal an association between genome expansion and host adaptation.</title>
        <authorList>
            <person name="Pan G."/>
            <person name="Xu J."/>
            <person name="Li T."/>
            <person name="Xia Q."/>
            <person name="Liu S.L."/>
            <person name="Zhang G."/>
            <person name="Li S."/>
            <person name="Li C."/>
            <person name="Liu H."/>
            <person name="Yang L."/>
            <person name="Liu T."/>
            <person name="Zhang X."/>
            <person name="Wu Z."/>
            <person name="Fan W."/>
            <person name="Dang X."/>
            <person name="Xiang H."/>
            <person name="Tao M."/>
            <person name="Li Y."/>
            <person name="Hu J."/>
            <person name="Li Z."/>
            <person name="Lin L."/>
            <person name="Luo J."/>
            <person name="Geng L."/>
            <person name="Wang L."/>
            <person name="Long M."/>
            <person name="Wan Y."/>
            <person name="He N."/>
            <person name="Zhang Z."/>
            <person name="Lu C."/>
            <person name="Keeling P.J."/>
            <person name="Wang J."/>
            <person name="Xiang Z."/>
            <person name="Zhou Z."/>
        </authorList>
    </citation>
    <scope>NUCLEOTIDE SEQUENCE [LARGE SCALE GENOMIC DNA]</scope>
    <source>
        <strain evidence="3">CQ1 / CVCC 102059</strain>
    </source>
</reference>
<organism evidence="2 3">
    <name type="scientific">Nosema bombycis (strain CQ1 / CVCC 102059)</name>
    <name type="common">Microsporidian parasite</name>
    <name type="synonym">Pebrine of silkworm</name>
    <dbReference type="NCBI Taxonomy" id="578461"/>
    <lineage>
        <taxon>Eukaryota</taxon>
        <taxon>Fungi</taxon>
        <taxon>Fungi incertae sedis</taxon>
        <taxon>Microsporidia</taxon>
        <taxon>Nosematidae</taxon>
        <taxon>Nosema</taxon>
    </lineage>
</organism>
<keyword evidence="1" id="KW-0472">Membrane</keyword>
<proteinExistence type="predicted"/>
<dbReference type="HOGENOM" id="CLU_2740693_0_0_1"/>
<feature type="transmembrane region" description="Helical" evidence="1">
    <location>
        <begin position="53"/>
        <end position="72"/>
    </location>
</feature>
<keyword evidence="1" id="KW-1133">Transmembrane helix</keyword>
<dbReference type="EMBL" id="KB909335">
    <property type="protein sequence ID" value="EOB12491.1"/>
    <property type="molecule type" value="Genomic_DNA"/>
</dbReference>
<evidence type="ECO:0000313" key="2">
    <source>
        <dbReference type="EMBL" id="EOB12491.1"/>
    </source>
</evidence>